<name>A0ACC0EM14_9BASI</name>
<gene>
    <name evidence="1" type="ORF">MJO28_003769</name>
</gene>
<proteinExistence type="predicted"/>
<feature type="non-terminal residue" evidence="1">
    <location>
        <position position="1"/>
    </location>
</feature>
<sequence>QTISELIQLDESGQLIQDVISQYLEDSVQSISAMRQNLYIPLILSWLSIFLHRPRQSRMLMRLCHHFPRDRDDLRRLGQEAVHLRGSATALGLLQVDHICDSIHTQCRATATNHMHRQIDYKIRLLEEANRRAQRWLSNFLNINITPT</sequence>
<evidence type="ECO:0000313" key="2">
    <source>
        <dbReference type="Proteomes" id="UP001060170"/>
    </source>
</evidence>
<accession>A0ACC0EM14</accession>
<organism evidence="1 2">
    <name type="scientific">Puccinia striiformis f. sp. tritici</name>
    <dbReference type="NCBI Taxonomy" id="168172"/>
    <lineage>
        <taxon>Eukaryota</taxon>
        <taxon>Fungi</taxon>
        <taxon>Dikarya</taxon>
        <taxon>Basidiomycota</taxon>
        <taxon>Pucciniomycotina</taxon>
        <taxon>Pucciniomycetes</taxon>
        <taxon>Pucciniales</taxon>
        <taxon>Pucciniaceae</taxon>
        <taxon>Puccinia</taxon>
    </lineage>
</organism>
<comment type="caution">
    <text evidence="1">The sequence shown here is derived from an EMBL/GenBank/DDBJ whole genome shotgun (WGS) entry which is preliminary data.</text>
</comment>
<dbReference type="EMBL" id="CM045868">
    <property type="protein sequence ID" value="KAI7956674.1"/>
    <property type="molecule type" value="Genomic_DNA"/>
</dbReference>
<dbReference type="Proteomes" id="UP001060170">
    <property type="component" value="Chromosome 4"/>
</dbReference>
<reference evidence="2" key="1">
    <citation type="journal article" date="2018" name="BMC Genomics">
        <title>Genomic insights into host adaptation between the wheat stripe rust pathogen (Puccinia striiformis f. sp. tritici) and the barley stripe rust pathogen (Puccinia striiformis f. sp. hordei).</title>
        <authorList>
            <person name="Xia C."/>
            <person name="Wang M."/>
            <person name="Yin C."/>
            <person name="Cornejo O.E."/>
            <person name="Hulbert S.H."/>
            <person name="Chen X."/>
        </authorList>
    </citation>
    <scope>NUCLEOTIDE SEQUENCE [LARGE SCALE GENOMIC DNA]</scope>
    <source>
        <strain evidence="2">93-210</strain>
    </source>
</reference>
<evidence type="ECO:0000313" key="1">
    <source>
        <dbReference type="EMBL" id="KAI7956674.1"/>
    </source>
</evidence>
<reference evidence="2" key="2">
    <citation type="journal article" date="2018" name="Mol. Plant Microbe Interact.">
        <title>Genome sequence resources for the wheat stripe rust pathogen (Puccinia striiformis f. sp. tritici) and the barley stripe rust pathogen (Puccinia striiformis f. sp. hordei).</title>
        <authorList>
            <person name="Xia C."/>
            <person name="Wang M."/>
            <person name="Yin C."/>
            <person name="Cornejo O.E."/>
            <person name="Hulbert S.H."/>
            <person name="Chen X."/>
        </authorList>
    </citation>
    <scope>NUCLEOTIDE SEQUENCE [LARGE SCALE GENOMIC DNA]</scope>
    <source>
        <strain evidence="2">93-210</strain>
    </source>
</reference>
<keyword evidence="2" id="KW-1185">Reference proteome</keyword>
<protein>
    <submittedName>
        <fullName evidence="1">Uncharacterized protein</fullName>
    </submittedName>
</protein>
<reference evidence="1 2" key="3">
    <citation type="journal article" date="2022" name="Microbiol. Spectr.">
        <title>Folding features and dynamics of 3D genome architecture in plant fungal pathogens.</title>
        <authorList>
            <person name="Xia C."/>
        </authorList>
    </citation>
    <scope>NUCLEOTIDE SEQUENCE [LARGE SCALE GENOMIC DNA]</scope>
    <source>
        <strain evidence="1 2">93-210</strain>
    </source>
</reference>